<dbReference type="SUPFAM" id="SSF55785">
    <property type="entry name" value="PYP-like sensor domain (PAS domain)"/>
    <property type="match status" value="1"/>
</dbReference>
<evidence type="ECO:0000313" key="8">
    <source>
        <dbReference type="Proteomes" id="UP000675664"/>
    </source>
</evidence>
<dbReference type="CDD" id="cd00130">
    <property type="entry name" value="PAS"/>
    <property type="match status" value="1"/>
</dbReference>
<dbReference type="PROSITE" id="PS50112">
    <property type="entry name" value="PAS"/>
    <property type="match status" value="1"/>
</dbReference>
<dbReference type="GO" id="GO:0043565">
    <property type="term" value="F:sequence-specific DNA binding"/>
    <property type="evidence" value="ECO:0007669"/>
    <property type="project" value="InterPro"/>
</dbReference>
<accession>A0A8J7VYQ9</accession>
<evidence type="ECO:0000259" key="5">
    <source>
        <dbReference type="PROSITE" id="PS50045"/>
    </source>
</evidence>
<dbReference type="FunFam" id="3.40.50.300:FF:000006">
    <property type="entry name" value="DNA-binding transcriptional regulator NtrC"/>
    <property type="match status" value="1"/>
</dbReference>
<dbReference type="SMART" id="SM00382">
    <property type="entry name" value="AAA"/>
    <property type="match status" value="1"/>
</dbReference>
<dbReference type="InterPro" id="IPR058031">
    <property type="entry name" value="AAA_lid_NorR"/>
</dbReference>
<reference evidence="7" key="2">
    <citation type="submission" date="2021-04" db="EMBL/GenBank/DDBJ databases">
        <authorList>
            <person name="Liu J."/>
        </authorList>
    </citation>
    <scope>NUCLEOTIDE SEQUENCE</scope>
    <source>
        <strain evidence="7">BAD-6</strain>
    </source>
</reference>
<keyword evidence="2" id="KW-0067">ATP-binding</keyword>
<dbReference type="SUPFAM" id="SSF159800">
    <property type="entry name" value="PrpR receptor domain-like"/>
    <property type="match status" value="1"/>
</dbReference>
<dbReference type="SUPFAM" id="SSF46689">
    <property type="entry name" value="Homeodomain-like"/>
    <property type="match status" value="1"/>
</dbReference>
<feature type="domain" description="Sigma-54 factor interaction" evidence="5">
    <location>
        <begin position="335"/>
        <end position="565"/>
    </location>
</feature>
<dbReference type="PANTHER" id="PTHR32071">
    <property type="entry name" value="TRANSCRIPTIONAL REGULATORY PROTEIN"/>
    <property type="match status" value="1"/>
</dbReference>
<dbReference type="GO" id="GO:0000156">
    <property type="term" value="F:phosphorelay response regulator activity"/>
    <property type="evidence" value="ECO:0007669"/>
    <property type="project" value="InterPro"/>
</dbReference>
<dbReference type="Gene3D" id="3.40.50.300">
    <property type="entry name" value="P-loop containing nucleotide triphosphate hydrolases"/>
    <property type="match status" value="1"/>
</dbReference>
<sequence>MINIAMMFPWSGFFHVAEEVIRADKDSNRKNQIAVHDGEDIEYTVEEILVPNNIVDMEKIKDIDVIISRGITAAIIKRQVGDIPVVEIPVVGNDLVRSLFEAKKRYGNYKTGVIGSERMIYGVEGMAEIVGMELRPYFRQTPDDAKERVDEAIADGCKIIVGGVKSCSYAEEMGLCALVIRTGKEAFWQALREAKRAAQISLVEQAKAKRVQAILDYAQSGILEVDNNGYLTVCNVTAQEMLGLDNDAIGKPVKSVIQQGMLLELIEKKEPCKDELVKYGNITMTVNLAEVKVKNKATGLVVTSEDITRVQQMEGVIRKKINTKGYVAKHNFDSIIGKSEAILETIENAKRFAVVDSDVLILGNSGTGKELFAQSIHNFSNRNMGPFVAINCAAIQANLLESELFGYVEGAFTGAMKGGKQGLFEQAHGGTIFLDEIAEMPIDLQSKLLRVLEEREVMRLGDDKIIPIDIRVVAATNKKLSDFVKKNLFREDLYYRLDVLTIKLPDLSERGKDVSLIADHFINKYGVYYGMPNIIMMDNAKEVLEKAEWKGNVRQLKNICTRAIVLNKSGIIDANEMSRLLQAADCCVSEDSRNVKRPILMDKEDADRKEESLTLTEHAIDGIEDIFANCVNREERFEAARIMNALELCNYNRTGALEMLGMSRATLWRKMKKYWPQMK</sequence>
<dbReference type="InterPro" id="IPR000014">
    <property type="entry name" value="PAS"/>
</dbReference>
<dbReference type="SUPFAM" id="SSF52540">
    <property type="entry name" value="P-loop containing nucleoside triphosphate hydrolases"/>
    <property type="match status" value="1"/>
</dbReference>
<evidence type="ECO:0000256" key="4">
    <source>
        <dbReference type="ARBA" id="ARBA00023163"/>
    </source>
</evidence>
<evidence type="ECO:0000256" key="3">
    <source>
        <dbReference type="ARBA" id="ARBA00023015"/>
    </source>
</evidence>
<evidence type="ECO:0000259" key="6">
    <source>
        <dbReference type="PROSITE" id="PS50112"/>
    </source>
</evidence>
<keyword evidence="4" id="KW-0804">Transcription</keyword>
<dbReference type="InterPro" id="IPR010524">
    <property type="entry name" value="Sig_transdc_resp-reg_PrpR_N"/>
</dbReference>
<keyword evidence="8" id="KW-1185">Reference proteome</keyword>
<keyword evidence="1" id="KW-0547">Nucleotide-binding</keyword>
<dbReference type="Pfam" id="PF00158">
    <property type="entry name" value="Sigma54_activat"/>
    <property type="match status" value="1"/>
</dbReference>
<dbReference type="Gene3D" id="3.40.50.10660">
    <property type="entry name" value="PrpR receptor domain-like"/>
    <property type="match status" value="1"/>
</dbReference>
<dbReference type="GO" id="GO:0005524">
    <property type="term" value="F:ATP binding"/>
    <property type="evidence" value="ECO:0007669"/>
    <property type="project" value="UniProtKB-KW"/>
</dbReference>
<dbReference type="Pfam" id="PF06506">
    <property type="entry name" value="PrpR_N"/>
    <property type="match status" value="1"/>
</dbReference>
<dbReference type="Pfam" id="PF02954">
    <property type="entry name" value="HTH_8"/>
    <property type="match status" value="1"/>
</dbReference>
<feature type="domain" description="PAS" evidence="6">
    <location>
        <begin position="207"/>
        <end position="249"/>
    </location>
</feature>
<evidence type="ECO:0000256" key="2">
    <source>
        <dbReference type="ARBA" id="ARBA00022840"/>
    </source>
</evidence>
<organism evidence="7 8">
    <name type="scientific">Sinanaerobacter chloroacetimidivorans</name>
    <dbReference type="NCBI Taxonomy" id="2818044"/>
    <lineage>
        <taxon>Bacteria</taxon>
        <taxon>Bacillati</taxon>
        <taxon>Bacillota</taxon>
        <taxon>Clostridia</taxon>
        <taxon>Peptostreptococcales</taxon>
        <taxon>Anaerovoracaceae</taxon>
        <taxon>Sinanaerobacter</taxon>
    </lineage>
</organism>
<dbReference type="Pfam" id="PF25601">
    <property type="entry name" value="AAA_lid_14"/>
    <property type="match status" value="1"/>
</dbReference>
<dbReference type="Gene3D" id="1.10.10.60">
    <property type="entry name" value="Homeodomain-like"/>
    <property type="match status" value="1"/>
</dbReference>
<dbReference type="Gene3D" id="1.10.8.60">
    <property type="match status" value="1"/>
</dbReference>
<dbReference type="InterPro" id="IPR027417">
    <property type="entry name" value="P-loop_NTPase"/>
</dbReference>
<dbReference type="InterPro" id="IPR002197">
    <property type="entry name" value="HTH_Fis"/>
</dbReference>
<protein>
    <submittedName>
        <fullName evidence="7">Sigma 54-interacting transcriptional regulator</fullName>
    </submittedName>
</protein>
<dbReference type="PROSITE" id="PS50045">
    <property type="entry name" value="SIGMA54_INTERACT_4"/>
    <property type="match status" value="1"/>
</dbReference>
<dbReference type="SMART" id="SM00091">
    <property type="entry name" value="PAS"/>
    <property type="match status" value="1"/>
</dbReference>
<dbReference type="CDD" id="cd00009">
    <property type="entry name" value="AAA"/>
    <property type="match status" value="1"/>
</dbReference>
<dbReference type="PROSITE" id="PS00676">
    <property type="entry name" value="SIGMA54_INTERACT_2"/>
    <property type="match status" value="1"/>
</dbReference>
<reference evidence="7" key="1">
    <citation type="submission" date="2021-04" db="EMBL/GenBank/DDBJ databases">
        <title>Sinoanaerobacter chloroacetimidivorans sp. nov., an obligate anaerobic bacterium isolated from anaerobic sludge.</title>
        <authorList>
            <person name="Bao Y."/>
        </authorList>
    </citation>
    <scope>NUCLEOTIDE SEQUENCE</scope>
    <source>
        <strain evidence="7">BAD-6</strain>
    </source>
</reference>
<gene>
    <name evidence="7" type="ORF">KCX82_06870</name>
</gene>
<comment type="caution">
    <text evidence="7">The sequence shown here is derived from an EMBL/GenBank/DDBJ whole genome shotgun (WGS) entry which is preliminary data.</text>
</comment>
<dbReference type="GO" id="GO:0006355">
    <property type="term" value="P:regulation of DNA-templated transcription"/>
    <property type="evidence" value="ECO:0007669"/>
    <property type="project" value="InterPro"/>
</dbReference>
<keyword evidence="3" id="KW-0805">Transcription regulation</keyword>
<dbReference type="EMBL" id="JAGSND010000003">
    <property type="protein sequence ID" value="MBR0597587.1"/>
    <property type="molecule type" value="Genomic_DNA"/>
</dbReference>
<evidence type="ECO:0000313" key="7">
    <source>
        <dbReference type="EMBL" id="MBR0597587.1"/>
    </source>
</evidence>
<dbReference type="RefSeq" id="WP_227017717.1">
    <property type="nucleotide sequence ID" value="NZ_JAGSND010000003.1"/>
</dbReference>
<proteinExistence type="predicted"/>
<dbReference type="Gene3D" id="3.30.450.20">
    <property type="entry name" value="PAS domain"/>
    <property type="match status" value="1"/>
</dbReference>
<dbReference type="PANTHER" id="PTHR32071:SF121">
    <property type="entry name" value="SIGMA L-DEPENDENT TRANSCRIPTIONAL REGULATOR YQIR-RELATED"/>
    <property type="match status" value="1"/>
</dbReference>
<dbReference type="InterPro" id="IPR025943">
    <property type="entry name" value="Sigma_54_int_dom_ATP-bd_2"/>
</dbReference>
<evidence type="ECO:0000256" key="1">
    <source>
        <dbReference type="ARBA" id="ARBA00022741"/>
    </source>
</evidence>
<dbReference type="InterPro" id="IPR035965">
    <property type="entry name" value="PAS-like_dom_sf"/>
</dbReference>
<dbReference type="Proteomes" id="UP000675664">
    <property type="component" value="Unassembled WGS sequence"/>
</dbReference>
<dbReference type="InterPro" id="IPR002078">
    <property type="entry name" value="Sigma_54_int"/>
</dbReference>
<dbReference type="AlphaFoldDB" id="A0A8J7VYQ9"/>
<dbReference type="InterPro" id="IPR003593">
    <property type="entry name" value="AAA+_ATPase"/>
</dbReference>
<name>A0A8J7VYQ9_9FIRM</name>
<dbReference type="InterPro" id="IPR009057">
    <property type="entry name" value="Homeodomain-like_sf"/>
</dbReference>